<organism evidence="1 2">
    <name type="scientific">Vibrio harveyi</name>
    <name type="common">Beneckea harveyi</name>
    <dbReference type="NCBI Taxonomy" id="669"/>
    <lineage>
        <taxon>Bacteria</taxon>
        <taxon>Pseudomonadati</taxon>
        <taxon>Pseudomonadota</taxon>
        <taxon>Gammaproteobacteria</taxon>
        <taxon>Vibrionales</taxon>
        <taxon>Vibrionaceae</taxon>
        <taxon>Vibrio</taxon>
    </lineage>
</organism>
<dbReference type="RefSeq" id="WP_017191098.1">
    <property type="nucleotide sequence ID" value="NZ_BGNF01000014.1"/>
</dbReference>
<evidence type="ECO:0000313" key="2">
    <source>
        <dbReference type="Proteomes" id="UP000253437"/>
    </source>
</evidence>
<protein>
    <submittedName>
        <fullName evidence="1">Uncharacterized protein</fullName>
    </submittedName>
</protein>
<evidence type="ECO:0000313" key="1">
    <source>
        <dbReference type="EMBL" id="RIW13476.1"/>
    </source>
</evidence>
<dbReference type="EMBL" id="QOUW02000030">
    <property type="protein sequence ID" value="RIW13476.1"/>
    <property type="molecule type" value="Genomic_DNA"/>
</dbReference>
<name>A0A8B3DGK0_VIBHA</name>
<dbReference type="Proteomes" id="UP000253437">
    <property type="component" value="Unassembled WGS sequence"/>
</dbReference>
<gene>
    <name evidence="1" type="ORF">DS957_010955</name>
</gene>
<comment type="caution">
    <text evidence="1">The sequence shown here is derived from an EMBL/GenBank/DDBJ whole genome shotgun (WGS) entry which is preliminary data.</text>
</comment>
<accession>A0A8B3DGK0</accession>
<reference evidence="1 2" key="1">
    <citation type="submission" date="2018-08" db="EMBL/GenBank/DDBJ databases">
        <title>Vibrio harveyi strains pathogenic to white snook Centropomus viridis Lockington (1877) and potential probiotic bacteria.</title>
        <authorList>
            <person name="Soto-Rodriguez S."/>
            <person name="Gomez-Gil B."/>
            <person name="Lozano-Olvera R."/>
        </authorList>
    </citation>
    <scope>NUCLEOTIDE SEQUENCE [LARGE SCALE GENOMIC DNA]</scope>
    <source>
        <strain evidence="1 2">CAIM 1508</strain>
    </source>
</reference>
<dbReference type="AlphaFoldDB" id="A0A8B3DGK0"/>
<sequence>MSNLTLEIEFIKKYPSGGCAFEGEFDLADFVVKNALECELPFKKVDDAFYHWKLDTSLQHLENTDGIWQGYVAFIDIDAPEPGTSITLTVSLLEDD</sequence>
<proteinExistence type="predicted"/>